<dbReference type="AlphaFoldDB" id="A0A164T3W4"/>
<dbReference type="SUPFAM" id="SSF48403">
    <property type="entry name" value="Ankyrin repeat"/>
    <property type="match status" value="1"/>
</dbReference>
<keyword evidence="1" id="KW-0812">Transmembrane</keyword>
<dbReference type="Gramene" id="KZM87024">
    <property type="protein sequence ID" value="KZM87024"/>
    <property type="gene ID" value="DCAR_024158"/>
</dbReference>
<protein>
    <recommendedName>
        <fullName evidence="2">PGG domain-containing protein</fullName>
    </recommendedName>
</protein>
<dbReference type="Gene3D" id="1.25.40.20">
    <property type="entry name" value="Ankyrin repeat-containing domain"/>
    <property type="match status" value="1"/>
</dbReference>
<dbReference type="PANTHER" id="PTHR24177">
    <property type="entry name" value="CASKIN"/>
    <property type="match status" value="1"/>
</dbReference>
<feature type="domain" description="PGG" evidence="2">
    <location>
        <begin position="310"/>
        <end position="421"/>
    </location>
</feature>
<feature type="transmembrane region" description="Helical" evidence="1">
    <location>
        <begin position="429"/>
        <end position="448"/>
    </location>
</feature>
<dbReference type="EMBL" id="LNRQ01000007">
    <property type="protein sequence ID" value="KZM87024.1"/>
    <property type="molecule type" value="Genomic_DNA"/>
</dbReference>
<dbReference type="GO" id="GO:0016020">
    <property type="term" value="C:membrane"/>
    <property type="evidence" value="ECO:0007669"/>
    <property type="project" value="TreeGrafter"/>
</dbReference>
<dbReference type="InterPro" id="IPR036770">
    <property type="entry name" value="Ankyrin_rpt-contain_sf"/>
</dbReference>
<keyword evidence="1" id="KW-1133">Transmembrane helix</keyword>
<organism evidence="3">
    <name type="scientific">Daucus carota subsp. sativus</name>
    <name type="common">Carrot</name>
    <dbReference type="NCBI Taxonomy" id="79200"/>
    <lineage>
        <taxon>Eukaryota</taxon>
        <taxon>Viridiplantae</taxon>
        <taxon>Streptophyta</taxon>
        <taxon>Embryophyta</taxon>
        <taxon>Tracheophyta</taxon>
        <taxon>Spermatophyta</taxon>
        <taxon>Magnoliopsida</taxon>
        <taxon>eudicotyledons</taxon>
        <taxon>Gunneridae</taxon>
        <taxon>Pentapetalae</taxon>
        <taxon>asterids</taxon>
        <taxon>campanulids</taxon>
        <taxon>Apiales</taxon>
        <taxon>Apiaceae</taxon>
        <taxon>Apioideae</taxon>
        <taxon>Scandiceae</taxon>
        <taxon>Daucinae</taxon>
        <taxon>Daucus</taxon>
        <taxon>Daucus sect. Daucus</taxon>
    </lineage>
</organism>
<comment type="caution">
    <text evidence="3">The sequence shown here is derived from an EMBL/GenBank/DDBJ whole genome shotgun (WGS) entry which is preliminary data.</text>
</comment>
<dbReference type="Pfam" id="PF12796">
    <property type="entry name" value="Ank_2"/>
    <property type="match status" value="1"/>
</dbReference>
<dbReference type="PANTHER" id="PTHR24177:SF304">
    <property type="entry name" value="ANKYRIN REPEAT-CONTAINING DOMAIN, PGG DOMAIN PROTEIN-RELATED"/>
    <property type="match status" value="1"/>
</dbReference>
<evidence type="ECO:0000259" key="2">
    <source>
        <dbReference type="Pfam" id="PF13962"/>
    </source>
</evidence>
<evidence type="ECO:0000313" key="3">
    <source>
        <dbReference type="EMBL" id="KZM87024.1"/>
    </source>
</evidence>
<reference evidence="3" key="1">
    <citation type="journal article" date="2016" name="Nat. Genet.">
        <title>A high-quality carrot genome assembly provides new insights into carotenoid accumulation and asterid genome evolution.</title>
        <authorList>
            <person name="Iorizzo M."/>
            <person name="Ellison S."/>
            <person name="Senalik D."/>
            <person name="Zeng P."/>
            <person name="Satapoomin P."/>
            <person name="Huang J."/>
            <person name="Bowman M."/>
            <person name="Iovene M."/>
            <person name="Sanseverino W."/>
            <person name="Cavagnaro P."/>
            <person name="Yildiz M."/>
            <person name="Macko-Podgorni A."/>
            <person name="Moranska E."/>
            <person name="Grzebelus E."/>
            <person name="Grzebelus D."/>
            <person name="Ashrafi H."/>
            <person name="Zheng Z."/>
            <person name="Cheng S."/>
            <person name="Spooner D."/>
            <person name="Van Deynze A."/>
            <person name="Simon P."/>
        </authorList>
    </citation>
    <scope>NUCLEOTIDE SEQUENCE [LARGE SCALE GENOMIC DNA]</scope>
    <source>
        <tissue evidence="3">Leaf</tissue>
    </source>
</reference>
<dbReference type="InterPro" id="IPR002110">
    <property type="entry name" value="Ankyrin_rpt"/>
</dbReference>
<feature type="transmembrane region" description="Helical" evidence="1">
    <location>
        <begin position="398"/>
        <end position="422"/>
    </location>
</feature>
<feature type="transmembrane region" description="Helical" evidence="1">
    <location>
        <begin position="320"/>
        <end position="338"/>
    </location>
</feature>
<proteinExistence type="predicted"/>
<keyword evidence="1" id="KW-0472">Membrane</keyword>
<name>A0A164T3W4_DAUCS</name>
<sequence length="475" mass="52694">MIVTSGNGVGMLRTTIKVGRPYNALHLAGKRGNCKDAKLLVDYDPEFPQTVVSDDGGTTPLEMAAWKGHKETVHYLLSVTRDEVGLSGTSPFRGTPGANILTQAIATGLYDVALYLVEKYPDLVGQTNYTGSATALRLDDTEVKVADIESGGRGPARTLLRRIFGKAPYVKHIRQIKATHLQTEQLVKQICSTLIMNFEDTTTWKVLGHAIHIAVRHGTHELIEECIRNYPELIRYEVEGLNLFKAAINHRQEKVFNLMYQISAHSLDTMAKEVDKFMEPAQRVSLNNEKKTPRMLFTDEHRQLLTDAQQWTQNTSSSSTVVAALLVTIAFAALFTVPGGNKDSDGQARFLTDAVFLLFVISDAIALFSSATSVLMFLSTLTHSSQEDFLYALPLRLTLGLISLFISVATTMVAFSATLVLVLRDKIQWIAVPVTLMACIPILLFLWLQYPLLLELVRATFGKNIFGQQNNLLLH</sequence>
<dbReference type="InterPro" id="IPR026961">
    <property type="entry name" value="PGG_dom"/>
</dbReference>
<dbReference type="SMART" id="SM00248">
    <property type="entry name" value="ANK"/>
    <property type="match status" value="5"/>
</dbReference>
<feature type="transmembrane region" description="Helical" evidence="1">
    <location>
        <begin position="350"/>
        <end position="378"/>
    </location>
</feature>
<dbReference type="OMA" id="ANDTHAM"/>
<dbReference type="STRING" id="79200.A0A164T3W4"/>
<accession>A0A164T3W4</accession>
<dbReference type="Pfam" id="PF13962">
    <property type="entry name" value="PGG"/>
    <property type="match status" value="1"/>
</dbReference>
<evidence type="ECO:0000256" key="1">
    <source>
        <dbReference type="SAM" id="Phobius"/>
    </source>
</evidence>
<gene>
    <name evidence="3" type="ORF">DCAR_024158</name>
</gene>